<dbReference type="Gene3D" id="1.10.10.10">
    <property type="entry name" value="Winged helix-like DNA-binding domain superfamily/Winged helix DNA-binding domain"/>
    <property type="match status" value="1"/>
</dbReference>
<feature type="domain" description="O-methyltransferase dimerisation" evidence="5">
    <location>
        <begin position="102"/>
        <end position="178"/>
    </location>
</feature>
<evidence type="ECO:0000259" key="4">
    <source>
        <dbReference type="Pfam" id="PF00891"/>
    </source>
</evidence>
<name>A0ABR1RJF3_9PEZI</name>
<keyword evidence="2" id="KW-0808">Transferase</keyword>
<dbReference type="Gene3D" id="3.40.50.150">
    <property type="entry name" value="Vaccinia Virus protein VP39"/>
    <property type="match status" value="1"/>
</dbReference>
<accession>A0ABR1RJF3</accession>
<keyword evidence="1" id="KW-0489">Methyltransferase</keyword>
<dbReference type="SUPFAM" id="SSF53335">
    <property type="entry name" value="S-adenosyl-L-methionine-dependent methyltransferases"/>
    <property type="match status" value="1"/>
</dbReference>
<sequence>MAAVGLAKDGARRLGDHPTINGEASTKMDAIGTLSLVLENLTSSVTSTLSYLVGPLAEALRARLHDQDGLPDERLSRLAADAVNVLHTAQRLLEPRSAILADHFLGYVNSKCLNAAVERNVPDVLAGGPMTLSRLSEASGARPDRLEQVLRVLYNNGIFAFDPATGTYSNNDASSLLRTDHWTQWRNWVELYGNQMYDMARGIPESTRKHMTRSPAQINFETDANMFAYFQEQGWVGLLHRTLGGGAEAMAPGILQDYPWDELDDAASLLIDVGGGGGGLMATLLRRYKKLRGGIYDLPHVVEQAKAAFHGQGAKYADVGDRIAPESLIGGDFFDSVPPSETYVMKWCLHDWKDPEAVKILSNIRRAMVTGPKSRLIVMETILSDGQAQRLSRYGDIHMMMTANGQERTEAHWRDLVQQAGWEVRKIYHLRNAWVKAIELVPSAEVEAGNREVRHLRSQHDWIKASMGSLLHCPVNPVKESMRILDSGTADGMF</sequence>
<protein>
    <submittedName>
        <fullName evidence="6">O-methyltransferase-domain-containing protein</fullName>
    </submittedName>
</protein>
<evidence type="ECO:0000256" key="2">
    <source>
        <dbReference type="ARBA" id="ARBA00022679"/>
    </source>
</evidence>
<dbReference type="PANTHER" id="PTHR43712">
    <property type="entry name" value="PUTATIVE (AFU_ORTHOLOGUE AFUA_4G14580)-RELATED"/>
    <property type="match status" value="1"/>
</dbReference>
<dbReference type="PANTHER" id="PTHR43712:SF2">
    <property type="entry name" value="O-METHYLTRANSFERASE CICE"/>
    <property type="match status" value="1"/>
</dbReference>
<reference evidence="6 7" key="1">
    <citation type="submission" date="2023-01" db="EMBL/GenBank/DDBJ databases">
        <title>Analysis of 21 Apiospora genomes using comparative genomics revels a genus with tremendous synthesis potential of carbohydrate active enzymes and secondary metabolites.</title>
        <authorList>
            <person name="Sorensen T."/>
        </authorList>
    </citation>
    <scope>NUCLEOTIDE SEQUENCE [LARGE SCALE GENOMIC DNA]</scope>
    <source>
        <strain evidence="6 7">CBS 20057</strain>
    </source>
</reference>
<dbReference type="InterPro" id="IPR016461">
    <property type="entry name" value="COMT-like"/>
</dbReference>
<keyword evidence="3" id="KW-0949">S-adenosyl-L-methionine</keyword>
<comment type="caution">
    <text evidence="6">The sequence shown here is derived from an EMBL/GenBank/DDBJ whole genome shotgun (WGS) entry which is preliminary data.</text>
</comment>
<dbReference type="InterPro" id="IPR036390">
    <property type="entry name" value="WH_DNA-bd_sf"/>
</dbReference>
<evidence type="ECO:0000313" key="7">
    <source>
        <dbReference type="Proteomes" id="UP001396898"/>
    </source>
</evidence>
<dbReference type="Pfam" id="PF00891">
    <property type="entry name" value="Methyltransf_2"/>
    <property type="match status" value="1"/>
</dbReference>
<dbReference type="InterPro" id="IPR012967">
    <property type="entry name" value="COMT_dimerisation"/>
</dbReference>
<dbReference type="SUPFAM" id="SSF46785">
    <property type="entry name" value="Winged helix' DNA-binding domain"/>
    <property type="match status" value="1"/>
</dbReference>
<dbReference type="InterPro" id="IPR036388">
    <property type="entry name" value="WH-like_DNA-bd_sf"/>
</dbReference>
<evidence type="ECO:0000259" key="5">
    <source>
        <dbReference type="Pfam" id="PF08100"/>
    </source>
</evidence>
<proteinExistence type="predicted"/>
<organism evidence="6 7">
    <name type="scientific">Apiospora marii</name>
    <dbReference type="NCBI Taxonomy" id="335849"/>
    <lineage>
        <taxon>Eukaryota</taxon>
        <taxon>Fungi</taxon>
        <taxon>Dikarya</taxon>
        <taxon>Ascomycota</taxon>
        <taxon>Pezizomycotina</taxon>
        <taxon>Sordariomycetes</taxon>
        <taxon>Xylariomycetidae</taxon>
        <taxon>Amphisphaeriales</taxon>
        <taxon>Apiosporaceae</taxon>
        <taxon>Apiospora</taxon>
    </lineage>
</organism>
<dbReference type="Pfam" id="PF08100">
    <property type="entry name" value="Dimerisation"/>
    <property type="match status" value="1"/>
</dbReference>
<gene>
    <name evidence="6" type="ORF">PG991_008997</name>
</gene>
<dbReference type="InterPro" id="IPR029063">
    <property type="entry name" value="SAM-dependent_MTases_sf"/>
</dbReference>
<evidence type="ECO:0000256" key="3">
    <source>
        <dbReference type="ARBA" id="ARBA00022691"/>
    </source>
</evidence>
<feature type="domain" description="O-methyltransferase C-terminal" evidence="4">
    <location>
        <begin position="268"/>
        <end position="422"/>
    </location>
</feature>
<evidence type="ECO:0000313" key="6">
    <source>
        <dbReference type="EMBL" id="KAK8013404.1"/>
    </source>
</evidence>
<dbReference type="EMBL" id="JAQQWI010000013">
    <property type="protein sequence ID" value="KAK8013404.1"/>
    <property type="molecule type" value="Genomic_DNA"/>
</dbReference>
<dbReference type="InterPro" id="IPR001077">
    <property type="entry name" value="COMT_C"/>
</dbReference>
<dbReference type="Proteomes" id="UP001396898">
    <property type="component" value="Unassembled WGS sequence"/>
</dbReference>
<evidence type="ECO:0000256" key="1">
    <source>
        <dbReference type="ARBA" id="ARBA00022603"/>
    </source>
</evidence>
<dbReference type="PROSITE" id="PS51683">
    <property type="entry name" value="SAM_OMT_II"/>
    <property type="match status" value="1"/>
</dbReference>
<keyword evidence="7" id="KW-1185">Reference proteome</keyword>